<evidence type="ECO:0000313" key="2">
    <source>
        <dbReference type="Proteomes" id="UP001433508"/>
    </source>
</evidence>
<protein>
    <submittedName>
        <fullName evidence="1">Uncharacterized protein</fullName>
    </submittedName>
</protein>
<sequence>MSEPINANPKVLSLDQLPTRGQAREEIFGDTSSIKSTFPHSALDDVFPSKSIYESYSSLLVLSKDGLSDKDMEMQSPPDLSSGESECDDQSDIEEQEPIDEQEIYDLISTISDPEHPLTLGQLAVVNKPDIYMVSSDDGNGRHHKISKVIVEITPTITHCSLATLIGLGIRVRLERCLPPRFRIEIKVKKGTHQSESQVNKQLNDKERVAAACENQQLLGVLSGMLATCK</sequence>
<gene>
    <name evidence="1" type="ORF">V1525DRAFT_395416</name>
</gene>
<dbReference type="EMBL" id="MU971339">
    <property type="protein sequence ID" value="KAK9240596.1"/>
    <property type="molecule type" value="Genomic_DNA"/>
</dbReference>
<proteinExistence type="predicted"/>
<comment type="caution">
    <text evidence="1">The sequence shown here is derived from an EMBL/GenBank/DDBJ whole genome shotgun (WGS) entry which is preliminary data.</text>
</comment>
<evidence type="ECO:0000313" key="1">
    <source>
        <dbReference type="EMBL" id="KAK9240596.1"/>
    </source>
</evidence>
<accession>A0ACC3TA82</accession>
<reference evidence="2" key="1">
    <citation type="journal article" date="2024" name="Front. Bioeng. Biotechnol.">
        <title>Genome-scale model development and genomic sequencing of the oleaginous clade Lipomyces.</title>
        <authorList>
            <person name="Czajka J.J."/>
            <person name="Han Y."/>
            <person name="Kim J."/>
            <person name="Mondo S.J."/>
            <person name="Hofstad B.A."/>
            <person name="Robles A."/>
            <person name="Haridas S."/>
            <person name="Riley R."/>
            <person name="LaButti K."/>
            <person name="Pangilinan J."/>
            <person name="Andreopoulos W."/>
            <person name="Lipzen A."/>
            <person name="Yan J."/>
            <person name="Wang M."/>
            <person name="Ng V."/>
            <person name="Grigoriev I.V."/>
            <person name="Spatafora J.W."/>
            <person name="Magnuson J.K."/>
            <person name="Baker S.E."/>
            <person name="Pomraning K.R."/>
        </authorList>
    </citation>
    <scope>NUCLEOTIDE SEQUENCE [LARGE SCALE GENOMIC DNA]</scope>
    <source>
        <strain evidence="2">CBS 7786</strain>
    </source>
</reference>
<keyword evidence="2" id="KW-1185">Reference proteome</keyword>
<name>A0ACC3TA82_LIPKO</name>
<organism evidence="1 2">
    <name type="scientific">Lipomyces kononenkoae</name>
    <name type="common">Yeast</name>
    <dbReference type="NCBI Taxonomy" id="34357"/>
    <lineage>
        <taxon>Eukaryota</taxon>
        <taxon>Fungi</taxon>
        <taxon>Dikarya</taxon>
        <taxon>Ascomycota</taxon>
        <taxon>Saccharomycotina</taxon>
        <taxon>Lipomycetes</taxon>
        <taxon>Lipomycetales</taxon>
        <taxon>Lipomycetaceae</taxon>
        <taxon>Lipomyces</taxon>
    </lineage>
</organism>
<dbReference type="Proteomes" id="UP001433508">
    <property type="component" value="Unassembled WGS sequence"/>
</dbReference>